<dbReference type="Proteomes" id="UP000515563">
    <property type="component" value="Chromosome"/>
</dbReference>
<protein>
    <recommendedName>
        <fullName evidence="7">Biotin synthase auxiliary protein</fullName>
    </recommendedName>
</protein>
<accession>A0A7G6WY69</accession>
<dbReference type="EMBL" id="CP043661">
    <property type="protein sequence ID" value="QNE18934.1"/>
    <property type="molecule type" value="Genomic_DNA"/>
</dbReference>
<comment type="cofactor">
    <cofactor evidence="1">
        <name>iron-sulfur cluster</name>
        <dbReference type="ChEBI" id="CHEBI:30408"/>
    </cofactor>
</comment>
<keyword evidence="2" id="KW-0479">Metal-binding</keyword>
<gene>
    <name evidence="9" type="ORF">F1D05_14720</name>
</gene>
<sequence length="63" mass="7046">MTTVLYCGHCGRETDEGGHDACRQALALEPPRYCDQCRRRMIVQVHPMGWTARCSAHGELSSP</sequence>
<evidence type="ECO:0000313" key="10">
    <source>
        <dbReference type="Proteomes" id="UP000515563"/>
    </source>
</evidence>
<dbReference type="AlphaFoldDB" id="A0A7G6WY69"/>
<proteinExistence type="inferred from homology"/>
<feature type="domain" description="Biotin synthase auxiliary protein C-terminal" evidence="8">
    <location>
        <begin position="41"/>
        <end position="62"/>
    </location>
</feature>
<keyword evidence="10" id="KW-1185">Reference proteome</keyword>
<evidence type="ECO:0000256" key="2">
    <source>
        <dbReference type="ARBA" id="ARBA00022723"/>
    </source>
</evidence>
<evidence type="ECO:0000256" key="5">
    <source>
        <dbReference type="ARBA" id="ARBA00093761"/>
    </source>
</evidence>
<evidence type="ECO:0000259" key="8">
    <source>
        <dbReference type="Pfam" id="PF26519"/>
    </source>
</evidence>
<dbReference type="Pfam" id="PF26519">
    <property type="entry name" value="BsaP"/>
    <property type="match status" value="1"/>
</dbReference>
<reference evidence="9 10" key="2">
    <citation type="journal article" date="2020" name="Microbiol. Resour. Announc.">
        <title>Antarctic desert soil bacteria exhibit high novel natural product potential, evaluated through long-read genome sequencing and comparative genomics.</title>
        <authorList>
            <person name="Benaud N."/>
            <person name="Edwards R.J."/>
            <person name="Amos T.G."/>
            <person name="D'Agostino P.M."/>
            <person name="Gutierrez-Chavez C."/>
            <person name="Montgomery K."/>
            <person name="Nicetic I."/>
            <person name="Ferrari B.C."/>
        </authorList>
    </citation>
    <scope>NUCLEOTIDE SEQUENCE [LARGE SCALE GENOMIC DNA]</scope>
    <source>
        <strain evidence="9 10">SPB151</strain>
    </source>
</reference>
<name>A0A7G6WY69_9ACTN</name>
<comment type="function">
    <text evidence="5">Required for the activity of the biotin synthase BioB.</text>
</comment>
<reference evidence="10" key="1">
    <citation type="submission" date="2019-09" db="EMBL/GenBank/DDBJ databases">
        <title>Antimicrobial potential of Antarctic Bacteria.</title>
        <authorList>
            <person name="Benaud N."/>
            <person name="Edwards R.J."/>
            <person name="Ferrari B.C."/>
        </authorList>
    </citation>
    <scope>NUCLEOTIDE SEQUENCE [LARGE SCALE GENOMIC DNA]</scope>
    <source>
        <strain evidence="10">SPB151</strain>
    </source>
</reference>
<keyword evidence="3" id="KW-0093">Biotin biosynthesis</keyword>
<evidence type="ECO:0000313" key="9">
    <source>
        <dbReference type="EMBL" id="QNE18934.1"/>
    </source>
</evidence>
<dbReference type="InterPro" id="IPR058605">
    <property type="entry name" value="BsaP_C"/>
</dbReference>
<evidence type="ECO:0000256" key="4">
    <source>
        <dbReference type="ARBA" id="ARBA00023004"/>
    </source>
</evidence>
<keyword evidence="4" id="KW-0408">Iron</keyword>
<evidence type="ECO:0000256" key="1">
    <source>
        <dbReference type="ARBA" id="ARBA00001915"/>
    </source>
</evidence>
<organism evidence="9 10">
    <name type="scientific">Kribbella qitaiheensis</name>
    <dbReference type="NCBI Taxonomy" id="1544730"/>
    <lineage>
        <taxon>Bacteria</taxon>
        <taxon>Bacillati</taxon>
        <taxon>Actinomycetota</taxon>
        <taxon>Actinomycetes</taxon>
        <taxon>Propionibacteriales</taxon>
        <taxon>Kribbellaceae</taxon>
        <taxon>Kribbella</taxon>
    </lineage>
</organism>
<evidence type="ECO:0000256" key="6">
    <source>
        <dbReference type="ARBA" id="ARBA00093780"/>
    </source>
</evidence>
<dbReference type="KEGG" id="kqi:F1D05_14720"/>
<evidence type="ECO:0000256" key="3">
    <source>
        <dbReference type="ARBA" id="ARBA00022756"/>
    </source>
</evidence>
<comment type="similarity">
    <text evidence="6">Belongs to the BsaP family.</text>
</comment>
<evidence type="ECO:0000256" key="7">
    <source>
        <dbReference type="ARBA" id="ARBA00093796"/>
    </source>
</evidence>